<evidence type="ECO:0000313" key="1">
    <source>
        <dbReference type="EMBL" id="VDK19882.1"/>
    </source>
</evidence>
<dbReference type="OrthoDB" id="5874405at2759"/>
<sequence length="139" mass="15389">MNPQGQSTPKMAAQHTIRPQDKVHMPAGPYRPASAMIPSAVPRPTSRANSEVGVGLTNVGMGSRYQSYCTLPRPEQIEFEQHPVYGNDISHMAQQISMLYGPYTQKSATNDMQQPIYMQNQMQASPLHTHTSIHIGLNT</sequence>
<reference evidence="3" key="1">
    <citation type="submission" date="2017-02" db="UniProtKB">
        <authorList>
            <consortium name="WormBaseParasite"/>
        </authorList>
    </citation>
    <scope>IDENTIFICATION</scope>
</reference>
<dbReference type="Proteomes" id="UP000267096">
    <property type="component" value="Unassembled WGS sequence"/>
</dbReference>
<evidence type="ECO:0000313" key="2">
    <source>
        <dbReference type="Proteomes" id="UP000267096"/>
    </source>
</evidence>
<protein>
    <submittedName>
        <fullName evidence="3">Focal adhesion kinase 1</fullName>
    </submittedName>
</protein>
<keyword evidence="2" id="KW-1185">Reference proteome</keyword>
<evidence type="ECO:0000313" key="3">
    <source>
        <dbReference type="WBParaSite" id="ASIM_0000248901-mRNA-1"/>
    </source>
</evidence>
<gene>
    <name evidence="1" type="ORF">ASIM_LOCUS2353</name>
</gene>
<dbReference type="AlphaFoldDB" id="A0A0M3J4L7"/>
<organism evidence="3">
    <name type="scientific">Anisakis simplex</name>
    <name type="common">Herring worm</name>
    <dbReference type="NCBI Taxonomy" id="6269"/>
    <lineage>
        <taxon>Eukaryota</taxon>
        <taxon>Metazoa</taxon>
        <taxon>Ecdysozoa</taxon>
        <taxon>Nematoda</taxon>
        <taxon>Chromadorea</taxon>
        <taxon>Rhabditida</taxon>
        <taxon>Spirurina</taxon>
        <taxon>Ascaridomorpha</taxon>
        <taxon>Ascaridoidea</taxon>
        <taxon>Anisakidae</taxon>
        <taxon>Anisakis</taxon>
        <taxon>Anisakis simplex complex</taxon>
    </lineage>
</organism>
<accession>A0A0M3J4L7</accession>
<dbReference type="EMBL" id="UYRR01003102">
    <property type="protein sequence ID" value="VDK19882.1"/>
    <property type="molecule type" value="Genomic_DNA"/>
</dbReference>
<reference evidence="1 2" key="2">
    <citation type="submission" date="2018-11" db="EMBL/GenBank/DDBJ databases">
        <authorList>
            <consortium name="Pathogen Informatics"/>
        </authorList>
    </citation>
    <scope>NUCLEOTIDE SEQUENCE [LARGE SCALE GENOMIC DNA]</scope>
</reference>
<dbReference type="WBParaSite" id="ASIM_0000248901-mRNA-1">
    <property type="protein sequence ID" value="ASIM_0000248901-mRNA-1"/>
    <property type="gene ID" value="ASIM_0000248901"/>
</dbReference>
<proteinExistence type="predicted"/>
<name>A0A0M3J4L7_ANISI</name>